<dbReference type="Pfam" id="PF00128">
    <property type="entry name" value="Alpha-amylase"/>
    <property type="match status" value="1"/>
</dbReference>
<dbReference type="EMBL" id="FQVN01000002">
    <property type="protein sequence ID" value="SHF13195.1"/>
    <property type="molecule type" value="Genomic_DNA"/>
</dbReference>
<dbReference type="Gene3D" id="1.10.150.200">
    <property type="entry name" value="Maltooligosyl trehalose synthase, domain 3"/>
    <property type="match status" value="1"/>
</dbReference>
<dbReference type="CDD" id="cd11336">
    <property type="entry name" value="AmyAc_MTSase"/>
    <property type="match status" value="1"/>
</dbReference>
<dbReference type="GO" id="GO:0047470">
    <property type="term" value="F:(1,4)-alpha-D-glucan 1-alpha-D-glucosylmutase activity"/>
    <property type="evidence" value="ECO:0007669"/>
    <property type="project" value="TreeGrafter"/>
</dbReference>
<sequence length="778" mass="84802">MKPVSGAHRTAPPSSTYRLQLGPSATFSDAAGLVDYLSALGVGALYSSPVLQAAPGSTHGYDVVDPTRASAELGGEEGLRELAVRLRERGVGLVVDLVPNHMGVAEASANPWWWDVLRHGPDSPYARFFDIDWDRGPLLLPVLPDEGDDGAKALAELVVEEDCLVSAGRRFPLAPASGEGDPQAVHERQHYRLVSWRRGNTELNYRRFFDIAELAAVRVEDPEVFAATHRAVLRWVTEGWITGLRVDHPDGLADPGGYLRQLREAAPGVWLVVEKILGADESLPASWPVDGSTGYDALRETCGVFLDPAGESALTELSTVECGSWDPRGVARECRRMVGERLLRAEVRRIAALVPAPDQNRLEQAVIELLASFPVYRSYLPEGRDAFDEAVATARSARPDLSAEIDAVAGRVLARPDGELATRLQQTSGMVMAKGVEDTAFYRCPRLLALNEVGGDPARFGVSVEEFHRRAATRAAGWPATMTALSTHDTKRSEDVRARLAVLSEVADEFGAAVRKWSARCALPEPTLNLLAWQTLVGAWPIEIGRLRAYLAKAAREAKLRTGWTDPDPDFDAAVAAWPQAVHADEDLLAEVAAFAGRIREPGWSNALGQKLAQLVGPGVPDVYQGTELWDLSLVDPDNRRPVDFGLRRILLRRLDSGWLPPVDGSGAVKLHVTATALRLRRNRAECFQGYRPLWSEGLASNHCLAFARGRHAELVVVATRLPVGLARAGGWRDTVLPLPGGGRWTNLLTRRPVTDSFAPMADLLAQYPVALLLREET</sequence>
<dbReference type="AlphaFoldDB" id="A0A1M4Z5D3"/>
<dbReference type="Gene3D" id="3.30.1590.10">
    <property type="entry name" value="Maltooligosyl trehalose synthase, domain 2"/>
    <property type="match status" value="1"/>
</dbReference>
<dbReference type="InterPro" id="IPR006047">
    <property type="entry name" value="GH13_cat_dom"/>
</dbReference>
<dbReference type="Gene3D" id="1.10.10.470">
    <property type="entry name" value="Maltooligosyl trehalose synthase, domain 4"/>
    <property type="match status" value="1"/>
</dbReference>
<reference evidence="2 3" key="1">
    <citation type="submission" date="2016-11" db="EMBL/GenBank/DDBJ databases">
        <authorList>
            <person name="Jaros S."/>
            <person name="Januszkiewicz K."/>
            <person name="Wedrychowicz H."/>
        </authorList>
    </citation>
    <scope>NUCLEOTIDE SEQUENCE [LARGE SCALE GENOMIC DNA]</scope>
    <source>
        <strain evidence="2 3">DSM 44523</strain>
    </source>
</reference>
<dbReference type="GO" id="GO:0005992">
    <property type="term" value="P:trehalose biosynthetic process"/>
    <property type="evidence" value="ECO:0007669"/>
    <property type="project" value="TreeGrafter"/>
</dbReference>
<keyword evidence="3" id="KW-1185">Reference proteome</keyword>
<dbReference type="NCBIfam" id="TIGR02401">
    <property type="entry name" value="trehalose_TreY"/>
    <property type="match status" value="1"/>
</dbReference>
<evidence type="ECO:0000313" key="2">
    <source>
        <dbReference type="EMBL" id="SHF13195.1"/>
    </source>
</evidence>
<dbReference type="SUPFAM" id="SSF51445">
    <property type="entry name" value="(Trans)glycosidases"/>
    <property type="match status" value="1"/>
</dbReference>
<organism evidence="2 3">
    <name type="scientific">Streptoalloteichus hindustanus</name>
    <dbReference type="NCBI Taxonomy" id="2017"/>
    <lineage>
        <taxon>Bacteria</taxon>
        <taxon>Bacillati</taxon>
        <taxon>Actinomycetota</taxon>
        <taxon>Actinomycetes</taxon>
        <taxon>Pseudonocardiales</taxon>
        <taxon>Pseudonocardiaceae</taxon>
        <taxon>Streptoalloteichus</taxon>
    </lineage>
</organism>
<feature type="domain" description="Glycosyl hydrolase family 13 catalytic" evidence="1">
    <location>
        <begin position="13"/>
        <end position="415"/>
    </location>
</feature>
<evidence type="ECO:0000313" key="3">
    <source>
        <dbReference type="Proteomes" id="UP000184501"/>
    </source>
</evidence>
<dbReference type="SMART" id="SM00642">
    <property type="entry name" value="Aamy"/>
    <property type="match status" value="1"/>
</dbReference>
<accession>A0A1M4Z5D3</accession>
<dbReference type="InterPro" id="IPR013797">
    <property type="entry name" value="Maltooligo_trehalose_synth_4"/>
</dbReference>
<dbReference type="STRING" id="2017.SAMN05444320_102606"/>
<dbReference type="Gene3D" id="3.20.20.80">
    <property type="entry name" value="Glycosidases"/>
    <property type="match status" value="1"/>
</dbReference>
<dbReference type="InterPro" id="IPR017853">
    <property type="entry name" value="GH"/>
</dbReference>
<evidence type="ECO:0000259" key="1">
    <source>
        <dbReference type="SMART" id="SM00642"/>
    </source>
</evidence>
<name>A0A1M4Z5D3_STRHI</name>
<dbReference type="PANTHER" id="PTHR10357">
    <property type="entry name" value="ALPHA-AMYLASE FAMILY MEMBER"/>
    <property type="match status" value="1"/>
</dbReference>
<proteinExistence type="predicted"/>
<dbReference type="GO" id="GO:0030980">
    <property type="term" value="P:alpha-glucan catabolic process"/>
    <property type="evidence" value="ECO:0007669"/>
    <property type="project" value="TreeGrafter"/>
</dbReference>
<gene>
    <name evidence="2" type="ORF">SAMN05444320_102606</name>
</gene>
<protein>
    <submittedName>
        <fullName evidence="2">Maltooligosyl trehalose synthase</fullName>
    </submittedName>
</protein>
<dbReference type="Proteomes" id="UP000184501">
    <property type="component" value="Unassembled WGS sequence"/>
</dbReference>
<dbReference type="InterPro" id="IPR012767">
    <property type="entry name" value="Trehalose_TreY"/>
</dbReference>
<dbReference type="PANTHER" id="PTHR10357:SF216">
    <property type="entry name" value="MALTOOLIGOSYL TREHALOSE SYNTHASE-RELATED"/>
    <property type="match status" value="1"/>
</dbReference>